<organism evidence="2 3">
    <name type="scientific">Marinigracilibium pacificum</name>
    <dbReference type="NCBI Taxonomy" id="2729599"/>
    <lineage>
        <taxon>Bacteria</taxon>
        <taxon>Pseudomonadati</taxon>
        <taxon>Bacteroidota</taxon>
        <taxon>Cytophagia</taxon>
        <taxon>Cytophagales</taxon>
        <taxon>Flammeovirgaceae</taxon>
        <taxon>Marinigracilibium</taxon>
    </lineage>
</organism>
<dbReference type="EMBL" id="JABBNU010000008">
    <property type="protein sequence ID" value="NMM49521.1"/>
    <property type="molecule type" value="Genomic_DNA"/>
</dbReference>
<comment type="caution">
    <text evidence="2">The sequence shown here is derived from an EMBL/GenBank/DDBJ whole genome shotgun (WGS) entry which is preliminary data.</text>
</comment>
<evidence type="ECO:0008006" key="4">
    <source>
        <dbReference type="Google" id="ProtNLM"/>
    </source>
</evidence>
<dbReference type="AlphaFoldDB" id="A0A848J1G3"/>
<dbReference type="PROSITE" id="PS51257">
    <property type="entry name" value="PROKAR_LIPOPROTEIN"/>
    <property type="match status" value="1"/>
</dbReference>
<dbReference type="Proteomes" id="UP000559010">
    <property type="component" value="Unassembled WGS sequence"/>
</dbReference>
<gene>
    <name evidence="2" type="ORF">HH304_14020</name>
</gene>
<proteinExistence type="predicted"/>
<feature type="signal peptide" evidence="1">
    <location>
        <begin position="1"/>
        <end position="31"/>
    </location>
</feature>
<accession>A0A848J1G3</accession>
<keyword evidence="1" id="KW-0732">Signal</keyword>
<evidence type="ECO:0000313" key="2">
    <source>
        <dbReference type="EMBL" id="NMM49521.1"/>
    </source>
</evidence>
<evidence type="ECO:0000256" key="1">
    <source>
        <dbReference type="SAM" id="SignalP"/>
    </source>
</evidence>
<reference evidence="2 3" key="1">
    <citation type="submission" date="2020-04" db="EMBL/GenBank/DDBJ databases">
        <title>Flammeovirgaceae bacterium KN852 isolated from deep sea.</title>
        <authorList>
            <person name="Zhang D.-C."/>
        </authorList>
    </citation>
    <scope>NUCLEOTIDE SEQUENCE [LARGE SCALE GENOMIC DNA]</scope>
    <source>
        <strain evidence="2 3">KN852</strain>
    </source>
</reference>
<feature type="chain" id="PRO_5032503806" description="Lipocalin-like protein" evidence="1">
    <location>
        <begin position="32"/>
        <end position="155"/>
    </location>
</feature>
<name>A0A848J1G3_9BACT</name>
<dbReference type="RefSeq" id="WP_169682708.1">
    <property type="nucleotide sequence ID" value="NZ_JABBNU010000008.1"/>
</dbReference>
<evidence type="ECO:0000313" key="3">
    <source>
        <dbReference type="Proteomes" id="UP000559010"/>
    </source>
</evidence>
<keyword evidence="3" id="KW-1185">Reference proteome</keyword>
<sequence>MCYGRLNAINKRVNACSVILLFAVVILSCNSDEFEEEPYYSDSDFVGVWEFEKATLYSMDGELYMDRTTCGQGNEVDRIATDFIFYRDETAEAIPICPDVNRLDFDKFIQSQNSITLYYNDRTETVTYGIELITDLKIVIYKDGKWIHLKKIENF</sequence>
<protein>
    <recommendedName>
        <fullName evidence="4">Lipocalin-like protein</fullName>
    </recommendedName>
</protein>